<dbReference type="Gramene" id="Psat02G0431900-T1">
    <property type="protein sequence ID" value="KAI5438536.1"/>
    <property type="gene ID" value="KIW84_024319"/>
</dbReference>
<evidence type="ECO:0000259" key="2">
    <source>
        <dbReference type="Pfam" id="PF13966"/>
    </source>
</evidence>
<organism evidence="3 4">
    <name type="scientific">Pisum sativum</name>
    <name type="common">Garden pea</name>
    <name type="synonym">Lathyrus oleraceus</name>
    <dbReference type="NCBI Taxonomy" id="3888"/>
    <lineage>
        <taxon>Eukaryota</taxon>
        <taxon>Viridiplantae</taxon>
        <taxon>Streptophyta</taxon>
        <taxon>Embryophyta</taxon>
        <taxon>Tracheophyta</taxon>
        <taxon>Spermatophyta</taxon>
        <taxon>Magnoliopsida</taxon>
        <taxon>eudicotyledons</taxon>
        <taxon>Gunneridae</taxon>
        <taxon>Pentapetalae</taxon>
        <taxon>rosids</taxon>
        <taxon>fabids</taxon>
        <taxon>Fabales</taxon>
        <taxon>Fabaceae</taxon>
        <taxon>Papilionoideae</taxon>
        <taxon>50 kb inversion clade</taxon>
        <taxon>NPAAA clade</taxon>
        <taxon>Hologalegina</taxon>
        <taxon>IRL clade</taxon>
        <taxon>Fabeae</taxon>
        <taxon>Lathyrus</taxon>
    </lineage>
</organism>
<dbReference type="Proteomes" id="UP001058974">
    <property type="component" value="Chromosome 2"/>
</dbReference>
<evidence type="ECO:0000313" key="3">
    <source>
        <dbReference type="EMBL" id="KAI5438536.1"/>
    </source>
</evidence>
<feature type="domain" description="Reverse transcriptase zinc-binding" evidence="2">
    <location>
        <begin position="292"/>
        <end position="350"/>
    </location>
</feature>
<protein>
    <recommendedName>
        <fullName evidence="2">Reverse transcriptase zinc-binding domain-containing protein</fullName>
    </recommendedName>
</protein>
<feature type="chain" id="PRO_5038789511" description="Reverse transcriptase zinc-binding domain-containing protein" evidence="1">
    <location>
        <begin position="27"/>
        <end position="352"/>
    </location>
</feature>
<proteinExistence type="predicted"/>
<gene>
    <name evidence="3" type="ORF">KIW84_024319</name>
</gene>
<dbReference type="EMBL" id="JAMSHJ010000002">
    <property type="protein sequence ID" value="KAI5438536.1"/>
    <property type="molecule type" value="Genomic_DNA"/>
</dbReference>
<reference evidence="3 4" key="1">
    <citation type="journal article" date="2022" name="Nat. Genet.">
        <title>Improved pea reference genome and pan-genome highlight genomic features and evolutionary characteristics.</title>
        <authorList>
            <person name="Yang T."/>
            <person name="Liu R."/>
            <person name="Luo Y."/>
            <person name="Hu S."/>
            <person name="Wang D."/>
            <person name="Wang C."/>
            <person name="Pandey M.K."/>
            <person name="Ge S."/>
            <person name="Xu Q."/>
            <person name="Li N."/>
            <person name="Li G."/>
            <person name="Huang Y."/>
            <person name="Saxena R.K."/>
            <person name="Ji Y."/>
            <person name="Li M."/>
            <person name="Yan X."/>
            <person name="He Y."/>
            <person name="Liu Y."/>
            <person name="Wang X."/>
            <person name="Xiang C."/>
            <person name="Varshney R.K."/>
            <person name="Ding H."/>
            <person name="Gao S."/>
            <person name="Zong X."/>
        </authorList>
    </citation>
    <scope>NUCLEOTIDE SEQUENCE [LARGE SCALE GENOMIC DNA]</scope>
    <source>
        <strain evidence="3 4">cv. Zhongwan 6</strain>
    </source>
</reference>
<name>A0A9D4YFA6_PEA</name>
<dbReference type="Pfam" id="PF13966">
    <property type="entry name" value="zf-RVT"/>
    <property type="match status" value="1"/>
</dbReference>
<sequence>MGFVDSWIHWVMMCVTSVHYIILVNSDRVGPIEPGRGLRQGDPLSPYRFILVLEDASGREINLTKSEVFFSRNISNPAKEDLASIMGVRHVIGTGKYLGFPSMIDAVCNDVEKMLNSFWWVGGINNRVIPWMSWEKLAYTNKGGRSGFKDFKAFNMSMVAKQGWNLLTKPHALVSRIFKARYYPRTSYFDVNLGYNHSFVWRSICKAKEILTLWCRWSIRDDSHIMVMNEPWIRGKRDGCLSGHQKQDVEETLQVPLLEKVNEDRLIWKEEQNGSYSERSRYRLWKSSHMSHESGRGEEDWCSLWNIKAPPRVKHLLWRICKGCLPTRDRLRQHHVPCLLTYQFCENDLEDD</sequence>
<comment type="caution">
    <text evidence="3">The sequence shown here is derived from an EMBL/GenBank/DDBJ whole genome shotgun (WGS) entry which is preliminary data.</text>
</comment>
<evidence type="ECO:0000256" key="1">
    <source>
        <dbReference type="SAM" id="SignalP"/>
    </source>
</evidence>
<keyword evidence="1" id="KW-0732">Signal</keyword>
<dbReference type="InterPro" id="IPR026960">
    <property type="entry name" value="RVT-Znf"/>
</dbReference>
<dbReference type="PANTHER" id="PTHR33116">
    <property type="entry name" value="REVERSE TRANSCRIPTASE ZINC-BINDING DOMAIN-CONTAINING PROTEIN-RELATED-RELATED"/>
    <property type="match status" value="1"/>
</dbReference>
<dbReference type="AlphaFoldDB" id="A0A9D4YFA6"/>
<keyword evidence="4" id="KW-1185">Reference proteome</keyword>
<evidence type="ECO:0000313" key="4">
    <source>
        <dbReference type="Proteomes" id="UP001058974"/>
    </source>
</evidence>
<accession>A0A9D4YFA6</accession>
<dbReference type="PANTHER" id="PTHR33116:SF86">
    <property type="entry name" value="REVERSE TRANSCRIPTASE DOMAIN-CONTAINING PROTEIN"/>
    <property type="match status" value="1"/>
</dbReference>
<feature type="signal peptide" evidence="1">
    <location>
        <begin position="1"/>
        <end position="26"/>
    </location>
</feature>